<reference evidence="3" key="2">
    <citation type="submission" date="2017-12" db="EMBL/GenBank/DDBJ databases">
        <title>Genome sequence of the Bar-tailed Godwit (Limosa lapponica baueri).</title>
        <authorList>
            <person name="Lima N.C.B."/>
            <person name="Parody-Merino A.M."/>
            <person name="Battley P.F."/>
            <person name="Fidler A.E."/>
            <person name="Prosdocimi F."/>
        </authorList>
    </citation>
    <scope>NUCLEOTIDE SEQUENCE [LARGE SCALE GENOMIC DNA]</scope>
</reference>
<dbReference type="InterPro" id="IPR000477">
    <property type="entry name" value="RT_dom"/>
</dbReference>
<keyword evidence="2" id="KW-0548">Nucleotidyltransferase</keyword>
<dbReference type="EMBL" id="KZ505643">
    <property type="protein sequence ID" value="PKU49077.1"/>
    <property type="molecule type" value="Genomic_DNA"/>
</dbReference>
<gene>
    <name evidence="2" type="ORF">llap_730</name>
</gene>
<evidence type="ECO:0000313" key="3">
    <source>
        <dbReference type="Proteomes" id="UP000233556"/>
    </source>
</evidence>
<evidence type="ECO:0000313" key="2">
    <source>
        <dbReference type="EMBL" id="PKU49077.1"/>
    </source>
</evidence>
<reference evidence="3" key="1">
    <citation type="submission" date="2017-11" db="EMBL/GenBank/DDBJ databases">
        <authorList>
            <person name="Lima N.C."/>
            <person name="Parody-Merino A.M."/>
            <person name="Battley P.F."/>
            <person name="Fidler A.E."/>
            <person name="Prosdocimi F."/>
        </authorList>
    </citation>
    <scope>NUCLEOTIDE SEQUENCE [LARGE SCALE GENOMIC DNA]</scope>
</reference>
<sequence>MVSHSLLLEKLMYCGLDKWSVQWVGNCLRGCTQRVVVNSSFTNWQLVTSGVLQGSVWCPTLFNIFISDLNDGIKCGLMKLAGDTKLSGEVDSSEGRATLQEDLARLEEWANKYLMKLNKDKCKVLHLGKHNPGVQHGLGSTHLGSSSVERNLGVLVDNKLNTSEQCAAVAKQANRLLGCINMGISSRHKGVIVPLYSVLVRPLCNTVFSFGPHYAEKMPAL</sequence>
<proteinExistence type="predicted"/>
<keyword evidence="2" id="KW-0808">Transferase</keyword>
<dbReference type="OrthoDB" id="9401911at2759"/>
<protein>
    <submittedName>
        <fullName evidence="2">Rna-directed dna polymerase from mobile element jockey-like</fullName>
    </submittedName>
</protein>
<keyword evidence="2" id="KW-0695">RNA-directed DNA polymerase</keyword>
<dbReference type="AlphaFoldDB" id="A0A2I0USQ5"/>
<keyword evidence="3" id="KW-1185">Reference proteome</keyword>
<feature type="domain" description="Reverse transcriptase" evidence="1">
    <location>
        <begin position="2"/>
        <end position="134"/>
    </location>
</feature>
<dbReference type="GO" id="GO:0003964">
    <property type="term" value="F:RNA-directed DNA polymerase activity"/>
    <property type="evidence" value="ECO:0007669"/>
    <property type="project" value="UniProtKB-KW"/>
</dbReference>
<evidence type="ECO:0000259" key="1">
    <source>
        <dbReference type="Pfam" id="PF00078"/>
    </source>
</evidence>
<accession>A0A2I0USQ5</accession>
<name>A0A2I0USQ5_LIMLA</name>
<dbReference type="Pfam" id="PF00078">
    <property type="entry name" value="RVT_1"/>
    <property type="match status" value="1"/>
</dbReference>
<dbReference type="PANTHER" id="PTHR33332">
    <property type="entry name" value="REVERSE TRANSCRIPTASE DOMAIN-CONTAINING PROTEIN"/>
    <property type="match status" value="1"/>
</dbReference>
<dbReference type="Proteomes" id="UP000233556">
    <property type="component" value="Unassembled WGS sequence"/>
</dbReference>
<organism evidence="2 3">
    <name type="scientific">Limosa lapponica baueri</name>
    <dbReference type="NCBI Taxonomy" id="1758121"/>
    <lineage>
        <taxon>Eukaryota</taxon>
        <taxon>Metazoa</taxon>
        <taxon>Chordata</taxon>
        <taxon>Craniata</taxon>
        <taxon>Vertebrata</taxon>
        <taxon>Euteleostomi</taxon>
        <taxon>Archelosauria</taxon>
        <taxon>Archosauria</taxon>
        <taxon>Dinosauria</taxon>
        <taxon>Saurischia</taxon>
        <taxon>Theropoda</taxon>
        <taxon>Coelurosauria</taxon>
        <taxon>Aves</taxon>
        <taxon>Neognathae</taxon>
        <taxon>Neoaves</taxon>
        <taxon>Charadriiformes</taxon>
        <taxon>Scolopacidae</taxon>
        <taxon>Limosa</taxon>
    </lineage>
</organism>